<evidence type="ECO:0000313" key="3">
    <source>
        <dbReference type="Proteomes" id="UP001500655"/>
    </source>
</evidence>
<sequence length="287" mass="29753">MPAVSAALLDLMPELDAVEGTVSVWCARLDAPPAVARLADVEHYAASTMKVAVLAAAYRLVEAGRLDLDAAVPVVNEFASSAPGAPAFACTERYDNDPGVWAALGREVRLRWLADRMITRSSNLATNLVLDRVGRAAVAEAWRAVGARHSVVGRGIEDAAARDAGITNTVTAADLGALLSAVVTGPPLVSTASSRAMLATLEAQRGVEDLAAGLPPGTRIAHKNGWVMGARHGAGVIFPADAPPYVLAVCATTPLARNDVADDACALLARIAAASWRDRHDLAPAMS</sequence>
<feature type="domain" description="Beta-lactamase class A catalytic" evidence="1">
    <location>
        <begin position="29"/>
        <end position="250"/>
    </location>
</feature>
<keyword evidence="3" id="KW-1185">Reference proteome</keyword>
<dbReference type="EMBL" id="BAAALS010000021">
    <property type="protein sequence ID" value="GAA1765662.1"/>
    <property type="molecule type" value="Genomic_DNA"/>
</dbReference>
<comment type="caution">
    <text evidence="2">The sequence shown here is derived from an EMBL/GenBank/DDBJ whole genome shotgun (WGS) entry which is preliminary data.</text>
</comment>
<evidence type="ECO:0000313" key="2">
    <source>
        <dbReference type="EMBL" id="GAA1765662.1"/>
    </source>
</evidence>
<gene>
    <name evidence="2" type="ORF">GCM10009681_40910</name>
</gene>
<dbReference type="PANTHER" id="PTHR35333:SF3">
    <property type="entry name" value="BETA-LACTAMASE-TYPE TRANSPEPTIDASE FOLD CONTAINING PROTEIN"/>
    <property type="match status" value="1"/>
</dbReference>
<reference evidence="3" key="1">
    <citation type="journal article" date="2019" name="Int. J. Syst. Evol. Microbiol.">
        <title>The Global Catalogue of Microorganisms (GCM) 10K type strain sequencing project: providing services to taxonomists for standard genome sequencing and annotation.</title>
        <authorList>
            <consortium name="The Broad Institute Genomics Platform"/>
            <consortium name="The Broad Institute Genome Sequencing Center for Infectious Disease"/>
            <person name="Wu L."/>
            <person name="Ma J."/>
        </authorList>
    </citation>
    <scope>NUCLEOTIDE SEQUENCE [LARGE SCALE GENOMIC DNA]</scope>
    <source>
        <strain evidence="3">JCM 13249</strain>
    </source>
</reference>
<dbReference type="PANTHER" id="PTHR35333">
    <property type="entry name" value="BETA-LACTAMASE"/>
    <property type="match status" value="1"/>
</dbReference>
<dbReference type="InterPro" id="IPR012338">
    <property type="entry name" value="Beta-lactam/transpept-like"/>
</dbReference>
<organism evidence="2 3">
    <name type="scientific">Luedemannella helvata</name>
    <dbReference type="NCBI Taxonomy" id="349315"/>
    <lineage>
        <taxon>Bacteria</taxon>
        <taxon>Bacillati</taxon>
        <taxon>Actinomycetota</taxon>
        <taxon>Actinomycetes</taxon>
        <taxon>Micromonosporales</taxon>
        <taxon>Micromonosporaceae</taxon>
        <taxon>Luedemannella</taxon>
    </lineage>
</organism>
<protein>
    <recommendedName>
        <fullName evidence="1">Beta-lactamase class A catalytic domain-containing protein</fullName>
    </recommendedName>
</protein>
<dbReference type="Proteomes" id="UP001500655">
    <property type="component" value="Unassembled WGS sequence"/>
</dbReference>
<evidence type="ECO:0000259" key="1">
    <source>
        <dbReference type="Pfam" id="PF13354"/>
    </source>
</evidence>
<dbReference type="InterPro" id="IPR045155">
    <property type="entry name" value="Beta-lactam_cat"/>
</dbReference>
<dbReference type="InterPro" id="IPR000871">
    <property type="entry name" value="Beta-lactam_class-A"/>
</dbReference>
<accession>A0ABP4X278</accession>
<dbReference type="SUPFAM" id="SSF56601">
    <property type="entry name" value="beta-lactamase/transpeptidase-like"/>
    <property type="match status" value="1"/>
</dbReference>
<name>A0ABP4X278_9ACTN</name>
<dbReference type="Pfam" id="PF13354">
    <property type="entry name" value="Beta-lactamase2"/>
    <property type="match status" value="1"/>
</dbReference>
<proteinExistence type="predicted"/>
<dbReference type="Gene3D" id="3.40.710.10">
    <property type="entry name" value="DD-peptidase/beta-lactamase superfamily"/>
    <property type="match status" value="1"/>
</dbReference>